<dbReference type="InterPro" id="IPR007372">
    <property type="entry name" value="Lipid/polyisoprenoid-bd_YceI"/>
</dbReference>
<evidence type="ECO:0000313" key="3">
    <source>
        <dbReference type="EMBL" id="STP08736.1"/>
    </source>
</evidence>
<reference evidence="3 4" key="1">
    <citation type="submission" date="2018-06" db="EMBL/GenBank/DDBJ databases">
        <authorList>
            <consortium name="Pathogen Informatics"/>
            <person name="Doyle S."/>
        </authorList>
    </citation>
    <scope>NUCLEOTIDE SEQUENCE [LARGE SCALE GENOMIC DNA]</scope>
    <source>
        <strain evidence="3 4">NCTC12221</strain>
    </source>
</reference>
<dbReference type="RefSeq" id="WP_115025575.1">
    <property type="nucleotide sequence ID" value="NZ_UGHZ01000001.1"/>
</dbReference>
<protein>
    <submittedName>
        <fullName evidence="3">Protein yceI</fullName>
    </submittedName>
</protein>
<evidence type="ECO:0000256" key="1">
    <source>
        <dbReference type="SAM" id="SignalP"/>
    </source>
</evidence>
<dbReference type="Gene3D" id="2.40.128.110">
    <property type="entry name" value="Lipid/polyisoprenoid-binding, YceI-like"/>
    <property type="match status" value="1"/>
</dbReference>
<keyword evidence="1" id="KW-0732">Signal</keyword>
<dbReference type="Pfam" id="PF04264">
    <property type="entry name" value="YceI"/>
    <property type="match status" value="1"/>
</dbReference>
<dbReference type="PANTHER" id="PTHR34406">
    <property type="entry name" value="PROTEIN YCEI"/>
    <property type="match status" value="1"/>
</dbReference>
<feature type="domain" description="Lipid/polyisoprenoid-binding YceI-like" evidence="2">
    <location>
        <begin position="22"/>
        <end position="181"/>
    </location>
</feature>
<dbReference type="SMART" id="SM00867">
    <property type="entry name" value="YceI"/>
    <property type="match status" value="1"/>
</dbReference>
<gene>
    <name evidence="3" type="ORF">NCTC12221_00149</name>
</gene>
<feature type="signal peptide" evidence="1">
    <location>
        <begin position="1"/>
        <end position="20"/>
    </location>
</feature>
<organism evidence="3 4">
    <name type="scientific">Helicobacter cinaedi</name>
    <dbReference type="NCBI Taxonomy" id="213"/>
    <lineage>
        <taxon>Bacteria</taxon>
        <taxon>Pseudomonadati</taxon>
        <taxon>Campylobacterota</taxon>
        <taxon>Epsilonproteobacteria</taxon>
        <taxon>Campylobacterales</taxon>
        <taxon>Helicobacteraceae</taxon>
        <taxon>Helicobacter</taxon>
    </lineage>
</organism>
<sequence length="183" mass="19711">MRKIIVATALSVACSAALLAVPYEIDVSHSSVGFNVKHMSVSNVKGSFDKFSGTLDVEGKTIKALSGEVEISSINTNSNARDKHLNAPDFFDSKKFGKATLELVKHNGKKLEANITMRGVTKKVVFDVELNGPVKHPKTGKDLVALTLQGKLNRKDFGVGTDTGNAMVSDNVDVHIELEAMQK</sequence>
<dbReference type="SUPFAM" id="SSF101874">
    <property type="entry name" value="YceI-like"/>
    <property type="match status" value="1"/>
</dbReference>
<dbReference type="EMBL" id="UGHZ01000001">
    <property type="protein sequence ID" value="STP08736.1"/>
    <property type="molecule type" value="Genomic_DNA"/>
</dbReference>
<proteinExistence type="predicted"/>
<name>A0A377JLV4_9HELI</name>
<dbReference type="InterPro" id="IPR036761">
    <property type="entry name" value="TTHA0802/YceI-like_sf"/>
</dbReference>
<feature type="chain" id="PRO_5016821984" evidence="1">
    <location>
        <begin position="21"/>
        <end position="183"/>
    </location>
</feature>
<accession>A0A377JLV4</accession>
<dbReference type="AlphaFoldDB" id="A0A377JLV4"/>
<dbReference type="PANTHER" id="PTHR34406:SF1">
    <property type="entry name" value="PROTEIN YCEI"/>
    <property type="match status" value="1"/>
</dbReference>
<dbReference type="Proteomes" id="UP000255335">
    <property type="component" value="Unassembled WGS sequence"/>
</dbReference>
<evidence type="ECO:0000313" key="4">
    <source>
        <dbReference type="Proteomes" id="UP000255335"/>
    </source>
</evidence>
<evidence type="ECO:0000259" key="2">
    <source>
        <dbReference type="SMART" id="SM00867"/>
    </source>
</evidence>